<dbReference type="Gene3D" id="3.30.310.40">
    <property type="match status" value="1"/>
</dbReference>
<dbReference type="GO" id="GO:0005634">
    <property type="term" value="C:nucleus"/>
    <property type="evidence" value="ECO:0007669"/>
    <property type="project" value="UniProtKB-SubCell"/>
</dbReference>
<organism evidence="15 16">
    <name type="scientific">Chironomus riparius</name>
    <dbReference type="NCBI Taxonomy" id="315576"/>
    <lineage>
        <taxon>Eukaryota</taxon>
        <taxon>Metazoa</taxon>
        <taxon>Ecdysozoa</taxon>
        <taxon>Arthropoda</taxon>
        <taxon>Hexapoda</taxon>
        <taxon>Insecta</taxon>
        <taxon>Pterygota</taxon>
        <taxon>Neoptera</taxon>
        <taxon>Endopterygota</taxon>
        <taxon>Diptera</taxon>
        <taxon>Nematocera</taxon>
        <taxon>Chironomoidea</taxon>
        <taxon>Chironomidae</taxon>
        <taxon>Chironominae</taxon>
        <taxon>Chironomus</taxon>
    </lineage>
</organism>
<dbReference type="SUPFAM" id="SSF48150">
    <property type="entry name" value="DNA-glycosylase"/>
    <property type="match status" value="1"/>
</dbReference>
<sequence length="336" mass="38689">MSMNLIKLKWPINLQQTLLGGQSFRWTQSDEYFIGIFANIAWKIKADECDLSYEVIGELPYPTDANCLRIKVEKPKITSKKGLVLYEQKYYEQLLNKYFRLDSNLDEDYNIWIEAHKHFKSKTSKDQTFITQLDQEIVETLFSFICSQNNHISRISSLVEKLCTNYGELICSTDGRSFYNFPSLEKLSKDEEMESKLRNLGFGYRAKYIAKAAKDISNKGGVKWLDSLTRLNYPKAHDELIKLPGIGPKVGDCICLMALNFLEAVPVDTHIIQVAQHYIPEVTKVKSMNLKLYRKIGDTFRSVYGLKAGVAQTVLFCKELSIFNEGEPVEKKKKKK</sequence>
<evidence type="ECO:0000256" key="9">
    <source>
        <dbReference type="ARBA" id="ARBA00023268"/>
    </source>
</evidence>
<proteinExistence type="inferred from homology"/>
<comment type="catalytic activity">
    <reaction evidence="12">
        <text>2'-deoxyribonucleotide-(2'-deoxyribose 5'-phosphate)-2'-deoxyribonucleotide-DNA = a 3'-end 2'-deoxyribonucleotide-(2,3-dehydro-2,3-deoxyribose 5'-phosphate)-DNA + a 5'-end 5'-phospho-2'-deoxyribonucleoside-DNA + H(+)</text>
        <dbReference type="Rhea" id="RHEA:66592"/>
        <dbReference type="Rhea" id="RHEA-COMP:13180"/>
        <dbReference type="Rhea" id="RHEA-COMP:16897"/>
        <dbReference type="Rhea" id="RHEA-COMP:17067"/>
        <dbReference type="ChEBI" id="CHEBI:15378"/>
        <dbReference type="ChEBI" id="CHEBI:136412"/>
        <dbReference type="ChEBI" id="CHEBI:157695"/>
        <dbReference type="ChEBI" id="CHEBI:167181"/>
        <dbReference type="EC" id="4.2.99.18"/>
    </reaction>
</comment>
<evidence type="ECO:0000256" key="11">
    <source>
        <dbReference type="ARBA" id="ARBA00025652"/>
    </source>
</evidence>
<dbReference type="PANTHER" id="PTHR10242">
    <property type="entry name" value="8-OXOGUANINE DNA GLYCOSYLASE"/>
    <property type="match status" value="1"/>
</dbReference>
<evidence type="ECO:0000256" key="6">
    <source>
        <dbReference type="ARBA" id="ARBA00023204"/>
    </source>
</evidence>
<dbReference type="InterPro" id="IPR012904">
    <property type="entry name" value="OGG_N"/>
</dbReference>
<dbReference type="PANTHER" id="PTHR10242:SF2">
    <property type="entry name" value="N-GLYCOSYLASE_DNA LYASE"/>
    <property type="match status" value="1"/>
</dbReference>
<dbReference type="EMBL" id="OU895878">
    <property type="protein sequence ID" value="CAG9803938.1"/>
    <property type="molecule type" value="Genomic_DNA"/>
</dbReference>
<dbReference type="InterPro" id="IPR052054">
    <property type="entry name" value="Oxidative_DNA_repair_enzyme"/>
</dbReference>
<dbReference type="Gene3D" id="1.10.340.30">
    <property type="entry name" value="Hypothetical protein, domain 2"/>
    <property type="match status" value="1"/>
</dbReference>
<dbReference type="SMART" id="SM00478">
    <property type="entry name" value="ENDO3c"/>
    <property type="match status" value="1"/>
</dbReference>
<dbReference type="Pfam" id="PF00730">
    <property type="entry name" value="HhH-GPD"/>
    <property type="match status" value="1"/>
</dbReference>
<dbReference type="GO" id="GO:0034039">
    <property type="term" value="F:8-oxo-7,8-dihydroguanine DNA N-glycosylase activity"/>
    <property type="evidence" value="ECO:0007669"/>
    <property type="project" value="TreeGrafter"/>
</dbReference>
<evidence type="ECO:0000313" key="15">
    <source>
        <dbReference type="EMBL" id="CAG9803938.1"/>
    </source>
</evidence>
<evidence type="ECO:0000313" key="16">
    <source>
        <dbReference type="Proteomes" id="UP001153620"/>
    </source>
</evidence>
<evidence type="ECO:0000256" key="13">
    <source>
        <dbReference type="ARBA" id="ARBA00073127"/>
    </source>
</evidence>
<comment type="subcellular location">
    <subcellularLocation>
        <location evidence="1">Nucleus</location>
    </subcellularLocation>
</comment>
<evidence type="ECO:0000256" key="1">
    <source>
        <dbReference type="ARBA" id="ARBA00004123"/>
    </source>
</evidence>
<keyword evidence="16" id="KW-1185">Reference proteome</keyword>
<dbReference type="Pfam" id="PF07934">
    <property type="entry name" value="OGG_N"/>
    <property type="match status" value="1"/>
</dbReference>
<evidence type="ECO:0000256" key="4">
    <source>
        <dbReference type="ARBA" id="ARBA00022763"/>
    </source>
</evidence>
<keyword evidence="7" id="KW-0456">Lyase</keyword>
<dbReference type="GO" id="GO:0006289">
    <property type="term" value="P:nucleotide-excision repair"/>
    <property type="evidence" value="ECO:0007669"/>
    <property type="project" value="InterPro"/>
</dbReference>
<dbReference type="InterPro" id="IPR003265">
    <property type="entry name" value="HhH-GPD_domain"/>
</dbReference>
<feature type="domain" description="HhH-GPD" evidence="14">
    <location>
        <begin position="146"/>
        <end position="313"/>
    </location>
</feature>
<dbReference type="AlphaFoldDB" id="A0A9N9RUE9"/>
<keyword evidence="5" id="KW-0378">Hydrolase</keyword>
<dbReference type="Gene3D" id="1.10.1670.10">
    <property type="entry name" value="Helix-hairpin-Helix base-excision DNA repair enzymes (C-terminal)"/>
    <property type="match status" value="1"/>
</dbReference>
<dbReference type="Proteomes" id="UP001153620">
    <property type="component" value="Chromosome 2"/>
</dbReference>
<accession>A0A9N9RUE9</accession>
<evidence type="ECO:0000256" key="7">
    <source>
        <dbReference type="ARBA" id="ARBA00023239"/>
    </source>
</evidence>
<dbReference type="InterPro" id="IPR011257">
    <property type="entry name" value="DNA_glycosylase"/>
</dbReference>
<gene>
    <name evidence="15" type="ORF">CHIRRI_LOCUS6833</name>
</gene>
<evidence type="ECO:0000256" key="3">
    <source>
        <dbReference type="ARBA" id="ARBA00012720"/>
    </source>
</evidence>
<evidence type="ECO:0000256" key="5">
    <source>
        <dbReference type="ARBA" id="ARBA00022801"/>
    </source>
</evidence>
<keyword evidence="10" id="KW-0326">Glycosidase</keyword>
<dbReference type="SUPFAM" id="SSF55945">
    <property type="entry name" value="TATA-box binding protein-like"/>
    <property type="match status" value="1"/>
</dbReference>
<dbReference type="CDD" id="cd00056">
    <property type="entry name" value="ENDO3c"/>
    <property type="match status" value="1"/>
</dbReference>
<dbReference type="OrthoDB" id="238681at2759"/>
<evidence type="ECO:0000259" key="14">
    <source>
        <dbReference type="SMART" id="SM00478"/>
    </source>
</evidence>
<dbReference type="GO" id="GO:0003684">
    <property type="term" value="F:damaged DNA binding"/>
    <property type="evidence" value="ECO:0007669"/>
    <property type="project" value="InterPro"/>
</dbReference>
<evidence type="ECO:0000256" key="8">
    <source>
        <dbReference type="ARBA" id="ARBA00023242"/>
    </source>
</evidence>
<keyword evidence="8" id="KW-0539">Nucleus</keyword>
<dbReference type="FunFam" id="1.10.340.30:FF:000006">
    <property type="entry name" value="N-glycosylase/DNA lyase isoform X2"/>
    <property type="match status" value="1"/>
</dbReference>
<evidence type="ECO:0000256" key="2">
    <source>
        <dbReference type="ARBA" id="ARBA00010679"/>
    </source>
</evidence>
<protein>
    <recommendedName>
        <fullName evidence="13">N-glycosylase/DNA lyase</fullName>
        <ecNumber evidence="3">4.2.99.18</ecNumber>
    </recommendedName>
</protein>
<keyword evidence="6" id="KW-0234">DNA repair</keyword>
<keyword evidence="4" id="KW-0227">DNA damage</keyword>
<evidence type="ECO:0000256" key="10">
    <source>
        <dbReference type="ARBA" id="ARBA00023295"/>
    </source>
</evidence>
<dbReference type="InterPro" id="IPR023170">
    <property type="entry name" value="HhH_base_excis_C"/>
</dbReference>
<comment type="function">
    <text evidence="11">DNA repair enzyme that incises DNA at 8-oxoG residues. Excises 7,8-dihydro-8-oxoguanine and 2,6-diamino-4-hydroxy-5-N-methylformamidopyrimidine (FAPY) from damaged DNA. Has a beta-lyase activity that nicks DNA 3' to the lesion.</text>
</comment>
<evidence type="ECO:0000256" key="12">
    <source>
        <dbReference type="ARBA" id="ARBA00044632"/>
    </source>
</evidence>
<reference evidence="15" key="1">
    <citation type="submission" date="2022-01" db="EMBL/GenBank/DDBJ databases">
        <authorList>
            <person name="King R."/>
        </authorList>
    </citation>
    <scope>NUCLEOTIDE SEQUENCE</scope>
</reference>
<dbReference type="GO" id="GO:0140078">
    <property type="term" value="F:class I DNA-(apurinic or apyrimidinic site) endonuclease activity"/>
    <property type="evidence" value="ECO:0007669"/>
    <property type="project" value="UniProtKB-EC"/>
</dbReference>
<name>A0A9N9RUE9_9DIPT</name>
<dbReference type="EC" id="4.2.99.18" evidence="3"/>
<keyword evidence="9" id="KW-0511">Multifunctional enzyme</keyword>
<comment type="similarity">
    <text evidence="2">Belongs to the type-1 OGG1 family.</text>
</comment>
<reference evidence="15" key="2">
    <citation type="submission" date="2022-10" db="EMBL/GenBank/DDBJ databases">
        <authorList>
            <consortium name="ENA_rothamsted_submissions"/>
            <consortium name="culmorum"/>
            <person name="King R."/>
        </authorList>
    </citation>
    <scope>NUCLEOTIDE SEQUENCE</scope>
</reference>
<dbReference type="GO" id="GO:0006285">
    <property type="term" value="P:base-excision repair, AP site formation"/>
    <property type="evidence" value="ECO:0007669"/>
    <property type="project" value="TreeGrafter"/>
</dbReference>